<protein>
    <submittedName>
        <fullName evidence="2">Uncharacterized protein</fullName>
    </submittedName>
</protein>
<dbReference type="EMBL" id="CM008977">
    <property type="protein sequence ID" value="PNW71899.1"/>
    <property type="molecule type" value="Genomic_DNA"/>
</dbReference>
<dbReference type="InParanoid" id="A0A2K3CUE2"/>
<gene>
    <name evidence="2" type="ORF">CHLRE_16g668552v5</name>
</gene>
<dbReference type="KEGG" id="cre:CHLRE_16g668552v5"/>
<dbReference type="PROSITE" id="PS51257">
    <property type="entry name" value="PROKAR_LIPOPROTEIN"/>
    <property type="match status" value="1"/>
</dbReference>
<reference evidence="2 3" key="1">
    <citation type="journal article" date="2007" name="Science">
        <title>The Chlamydomonas genome reveals the evolution of key animal and plant functions.</title>
        <authorList>
            <person name="Merchant S.S."/>
            <person name="Prochnik S.E."/>
            <person name="Vallon O."/>
            <person name="Harris E.H."/>
            <person name="Karpowicz S.J."/>
            <person name="Witman G.B."/>
            <person name="Terry A."/>
            <person name="Salamov A."/>
            <person name="Fritz-Laylin L.K."/>
            <person name="Marechal-Drouard L."/>
            <person name="Marshall W.F."/>
            <person name="Qu L.H."/>
            <person name="Nelson D.R."/>
            <person name="Sanderfoot A.A."/>
            <person name="Spalding M.H."/>
            <person name="Kapitonov V.V."/>
            <person name="Ren Q."/>
            <person name="Ferris P."/>
            <person name="Lindquist E."/>
            <person name="Shapiro H."/>
            <person name="Lucas S.M."/>
            <person name="Grimwood J."/>
            <person name="Schmutz J."/>
            <person name="Cardol P."/>
            <person name="Cerutti H."/>
            <person name="Chanfreau G."/>
            <person name="Chen C.L."/>
            <person name="Cognat V."/>
            <person name="Croft M.T."/>
            <person name="Dent R."/>
            <person name="Dutcher S."/>
            <person name="Fernandez E."/>
            <person name="Fukuzawa H."/>
            <person name="Gonzalez-Ballester D."/>
            <person name="Gonzalez-Halphen D."/>
            <person name="Hallmann A."/>
            <person name="Hanikenne M."/>
            <person name="Hippler M."/>
            <person name="Inwood W."/>
            <person name="Jabbari K."/>
            <person name="Kalanon M."/>
            <person name="Kuras R."/>
            <person name="Lefebvre P.A."/>
            <person name="Lemaire S.D."/>
            <person name="Lobanov A.V."/>
            <person name="Lohr M."/>
            <person name="Manuell A."/>
            <person name="Meier I."/>
            <person name="Mets L."/>
            <person name="Mittag M."/>
            <person name="Mittelmeier T."/>
            <person name="Moroney J.V."/>
            <person name="Moseley J."/>
            <person name="Napoli C."/>
            <person name="Nedelcu A.M."/>
            <person name="Niyogi K."/>
            <person name="Novoselov S.V."/>
            <person name="Paulsen I.T."/>
            <person name="Pazour G."/>
            <person name="Purton S."/>
            <person name="Ral J.P."/>
            <person name="Riano-Pachon D.M."/>
            <person name="Riekhof W."/>
            <person name="Rymarquis L."/>
            <person name="Schroda M."/>
            <person name="Stern D."/>
            <person name="Umen J."/>
            <person name="Willows R."/>
            <person name="Wilson N."/>
            <person name="Zimmer S.L."/>
            <person name="Allmer J."/>
            <person name="Balk J."/>
            <person name="Bisova K."/>
            <person name="Chen C.J."/>
            <person name="Elias M."/>
            <person name="Gendler K."/>
            <person name="Hauser C."/>
            <person name="Lamb M.R."/>
            <person name="Ledford H."/>
            <person name="Long J.C."/>
            <person name="Minagawa J."/>
            <person name="Page M.D."/>
            <person name="Pan J."/>
            <person name="Pootakham W."/>
            <person name="Roje S."/>
            <person name="Rose A."/>
            <person name="Stahlberg E."/>
            <person name="Terauchi A.M."/>
            <person name="Yang P."/>
            <person name="Ball S."/>
            <person name="Bowler C."/>
            <person name="Dieckmann C.L."/>
            <person name="Gladyshev V.N."/>
            <person name="Green P."/>
            <person name="Jorgensen R."/>
            <person name="Mayfield S."/>
            <person name="Mueller-Roeber B."/>
            <person name="Rajamani S."/>
            <person name="Sayre R.T."/>
            <person name="Brokstein P."/>
            <person name="Dubchak I."/>
            <person name="Goodstein D."/>
            <person name="Hornick L."/>
            <person name="Huang Y.W."/>
            <person name="Jhaveri J."/>
            <person name="Luo Y."/>
            <person name="Martinez D."/>
            <person name="Ngau W.C."/>
            <person name="Otillar B."/>
            <person name="Poliakov A."/>
            <person name="Porter A."/>
            <person name="Szajkowski L."/>
            <person name="Werner G."/>
            <person name="Zhou K."/>
            <person name="Grigoriev I.V."/>
            <person name="Rokhsar D.S."/>
            <person name="Grossman A.R."/>
        </authorList>
    </citation>
    <scope>NUCLEOTIDE SEQUENCE [LARGE SCALE GENOMIC DNA]</scope>
    <source>
        <strain evidence="3">CC-503</strain>
    </source>
</reference>
<dbReference type="RefSeq" id="XP_042915835.1">
    <property type="nucleotide sequence ID" value="XM_043071112.1"/>
</dbReference>
<keyword evidence="3" id="KW-1185">Reference proteome</keyword>
<sequence>MPPRHRLAGCARRWTYHNANTIIACPALLGQLQPAVIRLVAALHRGSHSMCLMAEGLEPLDPDAAATSASGVDVAPLTPLDHGSAFTGPGSPLVGAARNGAGSPLGMGGAGG</sequence>
<evidence type="ECO:0000313" key="2">
    <source>
        <dbReference type="EMBL" id="PNW71899.1"/>
    </source>
</evidence>
<evidence type="ECO:0000313" key="3">
    <source>
        <dbReference type="Proteomes" id="UP000006906"/>
    </source>
</evidence>
<proteinExistence type="predicted"/>
<organism evidence="2 3">
    <name type="scientific">Chlamydomonas reinhardtii</name>
    <name type="common">Chlamydomonas smithii</name>
    <dbReference type="NCBI Taxonomy" id="3055"/>
    <lineage>
        <taxon>Eukaryota</taxon>
        <taxon>Viridiplantae</taxon>
        <taxon>Chlorophyta</taxon>
        <taxon>core chlorophytes</taxon>
        <taxon>Chlorophyceae</taxon>
        <taxon>CS clade</taxon>
        <taxon>Chlamydomonadales</taxon>
        <taxon>Chlamydomonadaceae</taxon>
        <taxon>Chlamydomonas</taxon>
    </lineage>
</organism>
<dbReference type="AlphaFoldDB" id="A0A2K3CUE2"/>
<feature type="compositionally biased region" description="Gly residues" evidence="1">
    <location>
        <begin position="103"/>
        <end position="112"/>
    </location>
</feature>
<dbReference type="GeneID" id="66056618"/>
<dbReference type="Gramene" id="PNW71899">
    <property type="protein sequence ID" value="PNW71899"/>
    <property type="gene ID" value="CHLRE_16g668552v5"/>
</dbReference>
<evidence type="ECO:0000256" key="1">
    <source>
        <dbReference type="SAM" id="MobiDB-lite"/>
    </source>
</evidence>
<feature type="region of interest" description="Disordered" evidence="1">
    <location>
        <begin position="85"/>
        <end position="112"/>
    </location>
</feature>
<dbReference type="Proteomes" id="UP000006906">
    <property type="component" value="Chromosome 16"/>
</dbReference>
<name>A0A2K3CUE2_CHLRE</name>
<accession>A0A2K3CUE2</accession>